<name>A0A371JHX4_9FIRM</name>
<keyword evidence="2" id="KW-1185">Reference proteome</keyword>
<reference evidence="1 2" key="1">
    <citation type="journal article" date="2017" name="Genome Announc.">
        <title>Draft Genome Sequence of a Sporulating and Motile Strain of Lachnotalea glycerini Isolated from Water in Quebec City, Canada.</title>
        <authorList>
            <person name="Maheux A.F."/>
            <person name="Boudreau D.K."/>
            <person name="Berube E."/>
            <person name="Boissinot M."/>
            <person name="Raymond F."/>
            <person name="Brodeur S."/>
            <person name="Corbeil J."/>
            <person name="Isabel S."/>
            <person name="Omar R.F."/>
            <person name="Bergeron M.G."/>
        </authorList>
    </citation>
    <scope>NUCLEOTIDE SEQUENCE [LARGE SCALE GENOMIC DNA]</scope>
    <source>
        <strain evidence="1 2">CCRI-19302</strain>
    </source>
</reference>
<sequence>MIDIINQVFQNNNFIYLEEVTFMKEFEQNTANKNKKTLLRNIFVNNYDEMYFVIETELDKNTLDEVISICAEVEKDSQVKKSYKSNWGVILITAIEGELTWQQRKRVMSIEENKFFCRKYVLWYNDEEKKKLEEICGKDYGSSNMSTILENYDLFKEFKINNNVGYDLLSRIFIKLPYLNLNSLETTDKTILDFIKIKLNNIHPELYRLLVEDNNSEIEDYVLLSDNENESINKKIEELLEGKK</sequence>
<dbReference type="RefSeq" id="WP_094376701.1">
    <property type="nucleotide sequence ID" value="NZ_NOKA02000004.1"/>
</dbReference>
<evidence type="ECO:0000313" key="1">
    <source>
        <dbReference type="EMBL" id="RDY32277.1"/>
    </source>
</evidence>
<organism evidence="1 2">
    <name type="scientific">Lachnotalea glycerini</name>
    <dbReference type="NCBI Taxonomy" id="1763509"/>
    <lineage>
        <taxon>Bacteria</taxon>
        <taxon>Bacillati</taxon>
        <taxon>Bacillota</taxon>
        <taxon>Clostridia</taxon>
        <taxon>Lachnospirales</taxon>
        <taxon>Lachnospiraceae</taxon>
        <taxon>Lachnotalea</taxon>
    </lineage>
</organism>
<comment type="caution">
    <text evidence="1">The sequence shown here is derived from an EMBL/GenBank/DDBJ whole genome shotgun (WGS) entry which is preliminary data.</text>
</comment>
<dbReference type="Pfam" id="PF20289">
    <property type="entry name" value="MComp1"/>
    <property type="match status" value="1"/>
</dbReference>
<dbReference type="EMBL" id="NOKA02000004">
    <property type="protein sequence ID" value="RDY32277.1"/>
    <property type="molecule type" value="Genomic_DNA"/>
</dbReference>
<dbReference type="Proteomes" id="UP000216411">
    <property type="component" value="Unassembled WGS sequence"/>
</dbReference>
<proteinExistence type="predicted"/>
<protein>
    <submittedName>
        <fullName evidence="1">Uncharacterized protein</fullName>
    </submittedName>
</protein>
<gene>
    <name evidence="1" type="ORF">CG710_004655</name>
</gene>
<dbReference type="InterPro" id="IPR046905">
    <property type="entry name" value="ABC-3C_MC1"/>
</dbReference>
<dbReference type="OrthoDB" id="2087852at2"/>
<dbReference type="AlphaFoldDB" id="A0A371JHX4"/>
<accession>A0A371JHX4</accession>
<evidence type="ECO:0000313" key="2">
    <source>
        <dbReference type="Proteomes" id="UP000216411"/>
    </source>
</evidence>